<keyword evidence="3" id="KW-0805">Transcription regulation</keyword>
<dbReference type="InterPro" id="IPR036388">
    <property type="entry name" value="WH-like_DNA-bd_sf"/>
</dbReference>
<feature type="domain" description="HTH gntR-type" evidence="6">
    <location>
        <begin position="4"/>
        <end position="72"/>
    </location>
</feature>
<dbReference type="PANTHER" id="PTHR46577:SF1">
    <property type="entry name" value="HTH-TYPE TRANSCRIPTIONAL REGULATORY PROTEIN GABR"/>
    <property type="match status" value="1"/>
</dbReference>
<dbReference type="GO" id="GO:0003677">
    <property type="term" value="F:DNA binding"/>
    <property type="evidence" value="ECO:0007669"/>
    <property type="project" value="UniProtKB-KW"/>
</dbReference>
<keyword evidence="2" id="KW-0663">Pyridoxal phosphate</keyword>
<dbReference type="InterPro" id="IPR000524">
    <property type="entry name" value="Tscrpt_reg_HTH_GntR"/>
</dbReference>
<keyword evidence="5" id="KW-0804">Transcription</keyword>
<dbReference type="Pfam" id="PF00392">
    <property type="entry name" value="GntR"/>
    <property type="match status" value="1"/>
</dbReference>
<evidence type="ECO:0000313" key="7">
    <source>
        <dbReference type="EMBL" id="TQM22069.1"/>
    </source>
</evidence>
<dbReference type="AlphaFoldDB" id="A0A543EKM9"/>
<name>A0A543EKM9_9FLAO</name>
<dbReference type="SMART" id="SM00345">
    <property type="entry name" value="HTH_GNTR"/>
    <property type="match status" value="1"/>
</dbReference>
<evidence type="ECO:0000256" key="1">
    <source>
        <dbReference type="ARBA" id="ARBA00005384"/>
    </source>
</evidence>
<dbReference type="SUPFAM" id="SSF46785">
    <property type="entry name" value="Winged helix' DNA-binding domain"/>
    <property type="match status" value="1"/>
</dbReference>
<protein>
    <submittedName>
        <fullName evidence="7">DNA-binding transcriptional MocR family regulator</fullName>
    </submittedName>
</protein>
<dbReference type="CDD" id="cd00609">
    <property type="entry name" value="AAT_like"/>
    <property type="match status" value="1"/>
</dbReference>
<evidence type="ECO:0000256" key="3">
    <source>
        <dbReference type="ARBA" id="ARBA00023015"/>
    </source>
</evidence>
<dbReference type="GO" id="GO:0030170">
    <property type="term" value="F:pyridoxal phosphate binding"/>
    <property type="evidence" value="ECO:0007669"/>
    <property type="project" value="InterPro"/>
</dbReference>
<dbReference type="SUPFAM" id="SSF53383">
    <property type="entry name" value="PLP-dependent transferases"/>
    <property type="match status" value="1"/>
</dbReference>
<dbReference type="Proteomes" id="UP000316437">
    <property type="component" value="Unassembled WGS sequence"/>
</dbReference>
<dbReference type="InterPro" id="IPR015424">
    <property type="entry name" value="PyrdxlP-dep_Trfase"/>
</dbReference>
<dbReference type="EMBL" id="VFPD01000001">
    <property type="protein sequence ID" value="TQM22069.1"/>
    <property type="molecule type" value="Genomic_DNA"/>
</dbReference>
<evidence type="ECO:0000256" key="5">
    <source>
        <dbReference type="ARBA" id="ARBA00023163"/>
    </source>
</evidence>
<dbReference type="Gene3D" id="1.10.10.10">
    <property type="entry name" value="Winged helix-like DNA-binding domain superfamily/Winged helix DNA-binding domain"/>
    <property type="match status" value="1"/>
</dbReference>
<dbReference type="Gene3D" id="3.40.640.10">
    <property type="entry name" value="Type I PLP-dependent aspartate aminotransferase-like (Major domain)"/>
    <property type="match status" value="1"/>
</dbReference>
<evidence type="ECO:0000256" key="4">
    <source>
        <dbReference type="ARBA" id="ARBA00023125"/>
    </source>
</evidence>
<dbReference type="Pfam" id="PF00155">
    <property type="entry name" value="Aminotran_1_2"/>
    <property type="match status" value="1"/>
</dbReference>
<dbReference type="InterPro" id="IPR015421">
    <property type="entry name" value="PyrdxlP-dep_Trfase_major"/>
</dbReference>
<comment type="caution">
    <text evidence="7">The sequence shown here is derived from an EMBL/GenBank/DDBJ whole genome shotgun (WGS) entry which is preliminary data.</text>
</comment>
<dbReference type="InterPro" id="IPR051446">
    <property type="entry name" value="HTH_trans_reg/aminotransferase"/>
</dbReference>
<dbReference type="PANTHER" id="PTHR46577">
    <property type="entry name" value="HTH-TYPE TRANSCRIPTIONAL REGULATORY PROTEIN GABR"/>
    <property type="match status" value="1"/>
</dbReference>
<accession>A0A543EKM9</accession>
<comment type="similarity">
    <text evidence="1">In the C-terminal section; belongs to the class-I pyridoxal-phosphate-dependent aminotransferase family.</text>
</comment>
<dbReference type="InterPro" id="IPR036390">
    <property type="entry name" value="WH_DNA-bd_sf"/>
</dbReference>
<keyword evidence="4 7" id="KW-0238">DNA-binding</keyword>
<dbReference type="RefSeq" id="WP_142016766.1">
    <property type="nucleotide sequence ID" value="NZ_VFPD01000001.1"/>
</dbReference>
<dbReference type="InterPro" id="IPR015422">
    <property type="entry name" value="PyrdxlP-dep_Trfase_small"/>
</dbReference>
<dbReference type="PROSITE" id="PS50949">
    <property type="entry name" value="HTH_GNTR"/>
    <property type="match status" value="1"/>
</dbReference>
<sequence length="471" mass="54173">MMKPYKYEIFTAEIERQIYNGILQKNDRLPSVRIIKEKYKLSTSSVQSGFEYLMIKGLIRSNPRSGYFVTGIQEENIPEVKTKLPAVVRDEVFMKNMMLTSKRTSEFSSFNTAVPGDLLIPQKLILRTMQEVIREKGASLLRYYPSNGLELLRKHIAKQMGAYGCVLNPDEIIITDGALQALTIALKSVTKAGDVVAVESPCVFSVLEVLTHLELKVIEIPVHYKTGFDTEYFKTICEENKICALVTTPNFHNPTGVVMKDETKKEVLSMAETYQFCIIENDMYSDLYFEEHRPQSIKCFDKKGTVMMYSSFSKTLAPGIRLGWLYAGSFYAKSERVRFALGRTVSPVYQELVLKLLQGSSYERHLRLFRKKLSQQAVQVVEVLRNSFPEGSYFHRPKGGYSIWGQLPENTDMKRFYQYCEEHQVLFTPGNTFSFTDKYYFHFRVIFTERITSESIVLLKNAGAKAKELQF</sequence>
<keyword evidence="8" id="KW-1185">Reference proteome</keyword>
<gene>
    <name evidence="7" type="ORF">FB551_1774</name>
</gene>
<dbReference type="GO" id="GO:0003700">
    <property type="term" value="F:DNA-binding transcription factor activity"/>
    <property type="evidence" value="ECO:0007669"/>
    <property type="project" value="InterPro"/>
</dbReference>
<organism evidence="7 8">
    <name type="scientific">Chryseobacterium aquifrigidense</name>
    <dbReference type="NCBI Taxonomy" id="558021"/>
    <lineage>
        <taxon>Bacteria</taxon>
        <taxon>Pseudomonadati</taxon>
        <taxon>Bacteroidota</taxon>
        <taxon>Flavobacteriia</taxon>
        <taxon>Flavobacteriales</taxon>
        <taxon>Weeksellaceae</taxon>
        <taxon>Chryseobacterium group</taxon>
        <taxon>Chryseobacterium</taxon>
    </lineage>
</organism>
<evidence type="ECO:0000259" key="6">
    <source>
        <dbReference type="PROSITE" id="PS50949"/>
    </source>
</evidence>
<dbReference type="InterPro" id="IPR004839">
    <property type="entry name" value="Aminotransferase_I/II_large"/>
</dbReference>
<dbReference type="Gene3D" id="3.90.1150.10">
    <property type="entry name" value="Aspartate Aminotransferase, domain 1"/>
    <property type="match status" value="1"/>
</dbReference>
<evidence type="ECO:0000256" key="2">
    <source>
        <dbReference type="ARBA" id="ARBA00022898"/>
    </source>
</evidence>
<reference evidence="7 8" key="1">
    <citation type="submission" date="2019-06" db="EMBL/GenBank/DDBJ databases">
        <title>Sorghum-associated microbial communities from plants grown in Nebraska, USA.</title>
        <authorList>
            <person name="Schachtman D."/>
        </authorList>
    </citation>
    <scope>NUCLEOTIDE SEQUENCE [LARGE SCALE GENOMIC DNA]</scope>
    <source>
        <strain evidence="7 8">110</strain>
    </source>
</reference>
<proteinExistence type="inferred from homology"/>
<evidence type="ECO:0000313" key="8">
    <source>
        <dbReference type="Proteomes" id="UP000316437"/>
    </source>
</evidence>